<organism evidence="2 3">
    <name type="scientific">Periconia macrospinosa</name>
    <dbReference type="NCBI Taxonomy" id="97972"/>
    <lineage>
        <taxon>Eukaryota</taxon>
        <taxon>Fungi</taxon>
        <taxon>Dikarya</taxon>
        <taxon>Ascomycota</taxon>
        <taxon>Pezizomycotina</taxon>
        <taxon>Dothideomycetes</taxon>
        <taxon>Pleosporomycetidae</taxon>
        <taxon>Pleosporales</taxon>
        <taxon>Massarineae</taxon>
        <taxon>Periconiaceae</taxon>
        <taxon>Periconia</taxon>
    </lineage>
</organism>
<feature type="compositionally biased region" description="Basic and acidic residues" evidence="1">
    <location>
        <begin position="306"/>
        <end position="316"/>
    </location>
</feature>
<evidence type="ECO:0000313" key="2">
    <source>
        <dbReference type="EMBL" id="PVI06435.1"/>
    </source>
</evidence>
<name>A0A2V1EB16_9PLEO</name>
<dbReference type="STRING" id="97972.A0A2V1EB16"/>
<feature type="compositionally biased region" description="Polar residues" evidence="1">
    <location>
        <begin position="105"/>
        <end position="119"/>
    </location>
</feature>
<dbReference type="OrthoDB" id="1854899at2759"/>
<reference evidence="2 3" key="1">
    <citation type="journal article" date="2018" name="Sci. Rep.">
        <title>Comparative genomics provides insights into the lifestyle and reveals functional heterogeneity of dark septate endophytic fungi.</title>
        <authorList>
            <person name="Knapp D.G."/>
            <person name="Nemeth J.B."/>
            <person name="Barry K."/>
            <person name="Hainaut M."/>
            <person name="Henrissat B."/>
            <person name="Johnson J."/>
            <person name="Kuo A."/>
            <person name="Lim J.H.P."/>
            <person name="Lipzen A."/>
            <person name="Nolan M."/>
            <person name="Ohm R.A."/>
            <person name="Tamas L."/>
            <person name="Grigoriev I.V."/>
            <person name="Spatafora J.W."/>
            <person name="Nagy L.G."/>
            <person name="Kovacs G.M."/>
        </authorList>
    </citation>
    <scope>NUCLEOTIDE SEQUENCE [LARGE SCALE GENOMIC DNA]</scope>
    <source>
        <strain evidence="2 3">DSE2036</strain>
    </source>
</reference>
<feature type="region of interest" description="Disordered" evidence="1">
    <location>
        <begin position="271"/>
        <end position="336"/>
    </location>
</feature>
<feature type="compositionally biased region" description="Acidic residues" evidence="1">
    <location>
        <begin position="204"/>
        <end position="215"/>
    </location>
</feature>
<feature type="region of interest" description="Disordered" evidence="1">
    <location>
        <begin position="203"/>
        <end position="230"/>
    </location>
</feature>
<dbReference type="EMBL" id="KZ805309">
    <property type="protein sequence ID" value="PVI06435.1"/>
    <property type="molecule type" value="Genomic_DNA"/>
</dbReference>
<feature type="region of interest" description="Disordered" evidence="1">
    <location>
        <begin position="87"/>
        <end position="122"/>
    </location>
</feature>
<evidence type="ECO:0000313" key="3">
    <source>
        <dbReference type="Proteomes" id="UP000244855"/>
    </source>
</evidence>
<feature type="compositionally biased region" description="Acidic residues" evidence="1">
    <location>
        <begin position="293"/>
        <end position="305"/>
    </location>
</feature>
<keyword evidence="3" id="KW-1185">Reference proteome</keyword>
<protein>
    <submittedName>
        <fullName evidence="2">Uncharacterized protein</fullName>
    </submittedName>
</protein>
<accession>A0A2V1EB16</accession>
<evidence type="ECO:0000256" key="1">
    <source>
        <dbReference type="SAM" id="MobiDB-lite"/>
    </source>
</evidence>
<dbReference type="Proteomes" id="UP000244855">
    <property type="component" value="Unassembled WGS sequence"/>
</dbReference>
<proteinExistence type="predicted"/>
<sequence>MKYSGLYFISNPTAQVPGSEAICQSLSTGIERNFERANREEGGWNLSHIIFRNTQDTSSNQNGNANSYHHLLRLSYLNPNCAFSFIQQPSSDPPASQPTPAKDGSSASEAAQPPSTVQPAQGPIVSLPTEQFESFYSLILNQWTQLWTPQRALDIPPTFPGFTYTVPNFTIHIGALRARRSGPQTAGSLSPGVLVCITTGAGAFEDDDDDDDDDDDRNKSNGNDVDMKDVNAEIEEELDFSSVQEQIRGIWKMLTKGVDLGKSEMREVMQGAQGSGGNKQKGTEAADERSEQTEDERSEQTEDERSEQTEEFEKYAYDQGLQGQAETVLFNGGTLD</sequence>
<feature type="compositionally biased region" description="Basic and acidic residues" evidence="1">
    <location>
        <begin position="281"/>
        <end position="292"/>
    </location>
</feature>
<dbReference type="AlphaFoldDB" id="A0A2V1EB16"/>
<gene>
    <name evidence="2" type="ORF">DM02DRAFT_623351</name>
</gene>